<dbReference type="EMBL" id="JACGWL010000011">
    <property type="protein sequence ID" value="KAK4391987.1"/>
    <property type="molecule type" value="Genomic_DNA"/>
</dbReference>
<accession>A0AAE1WER1</accession>
<dbReference type="AlphaFoldDB" id="A0AAE1WER1"/>
<evidence type="ECO:0000313" key="2">
    <source>
        <dbReference type="EMBL" id="KAK4391987.1"/>
    </source>
</evidence>
<feature type="compositionally biased region" description="Basic residues" evidence="1">
    <location>
        <begin position="50"/>
        <end position="59"/>
    </location>
</feature>
<reference evidence="2" key="2">
    <citation type="journal article" date="2024" name="Plant">
        <title>Genomic evolution and insights into agronomic trait innovations of Sesamum species.</title>
        <authorList>
            <person name="Miao H."/>
            <person name="Wang L."/>
            <person name="Qu L."/>
            <person name="Liu H."/>
            <person name="Sun Y."/>
            <person name="Le M."/>
            <person name="Wang Q."/>
            <person name="Wei S."/>
            <person name="Zheng Y."/>
            <person name="Lin W."/>
            <person name="Duan Y."/>
            <person name="Cao H."/>
            <person name="Xiong S."/>
            <person name="Wang X."/>
            <person name="Wei L."/>
            <person name="Li C."/>
            <person name="Ma Q."/>
            <person name="Ju M."/>
            <person name="Zhao R."/>
            <person name="Li G."/>
            <person name="Mu C."/>
            <person name="Tian Q."/>
            <person name="Mei H."/>
            <person name="Zhang T."/>
            <person name="Gao T."/>
            <person name="Zhang H."/>
        </authorList>
    </citation>
    <scope>NUCLEOTIDE SEQUENCE</scope>
    <source>
        <strain evidence="2">K16</strain>
    </source>
</reference>
<protein>
    <submittedName>
        <fullName evidence="2">Protein CHLOROPLAST IMPORT APPARATUS 2</fullName>
    </submittedName>
</protein>
<name>A0AAE1WER1_9LAMI</name>
<gene>
    <name evidence="2" type="ORF">Sango_1976500</name>
</gene>
<feature type="compositionally biased region" description="Low complexity" evidence="1">
    <location>
        <begin position="23"/>
        <end position="46"/>
    </location>
</feature>
<sequence>MSSCLSGGGRAYRLELDIFKSPTTSWTSNSSSPSSTLSESSNSPLTISTRKARTPRKRPNQTYNEAAAILSTAYPKLFPTKHLTKPCKFTKSHNTETPFLFEPSDLFMPFPVIDNSEYLLHCPPILERPNSHFEPKGSNPFENHAKVQGRSIHRAVSWMFLMSMKKISMQNRFLMRKLKRELIALWES</sequence>
<evidence type="ECO:0000256" key="1">
    <source>
        <dbReference type="SAM" id="MobiDB-lite"/>
    </source>
</evidence>
<evidence type="ECO:0000313" key="3">
    <source>
        <dbReference type="Proteomes" id="UP001289374"/>
    </source>
</evidence>
<feature type="region of interest" description="Disordered" evidence="1">
    <location>
        <begin position="23"/>
        <end position="61"/>
    </location>
</feature>
<comment type="caution">
    <text evidence="2">The sequence shown here is derived from an EMBL/GenBank/DDBJ whole genome shotgun (WGS) entry which is preliminary data.</text>
</comment>
<organism evidence="2 3">
    <name type="scientific">Sesamum angolense</name>
    <dbReference type="NCBI Taxonomy" id="2727404"/>
    <lineage>
        <taxon>Eukaryota</taxon>
        <taxon>Viridiplantae</taxon>
        <taxon>Streptophyta</taxon>
        <taxon>Embryophyta</taxon>
        <taxon>Tracheophyta</taxon>
        <taxon>Spermatophyta</taxon>
        <taxon>Magnoliopsida</taxon>
        <taxon>eudicotyledons</taxon>
        <taxon>Gunneridae</taxon>
        <taxon>Pentapetalae</taxon>
        <taxon>asterids</taxon>
        <taxon>lamiids</taxon>
        <taxon>Lamiales</taxon>
        <taxon>Pedaliaceae</taxon>
        <taxon>Sesamum</taxon>
    </lineage>
</organism>
<proteinExistence type="predicted"/>
<keyword evidence="3" id="KW-1185">Reference proteome</keyword>
<reference evidence="2" key="1">
    <citation type="submission" date="2020-06" db="EMBL/GenBank/DDBJ databases">
        <authorList>
            <person name="Li T."/>
            <person name="Hu X."/>
            <person name="Zhang T."/>
            <person name="Song X."/>
            <person name="Zhang H."/>
            <person name="Dai N."/>
            <person name="Sheng W."/>
            <person name="Hou X."/>
            <person name="Wei L."/>
        </authorList>
    </citation>
    <scope>NUCLEOTIDE SEQUENCE</scope>
    <source>
        <strain evidence="2">K16</strain>
        <tissue evidence="2">Leaf</tissue>
    </source>
</reference>
<dbReference type="Proteomes" id="UP001289374">
    <property type="component" value="Unassembled WGS sequence"/>
</dbReference>